<dbReference type="AlphaFoldDB" id="A0AAV1DH87"/>
<name>A0AAV1DH87_OLDCO</name>
<dbReference type="PROSITE" id="PS01257">
    <property type="entry name" value="RIBOSOMAL_L10E"/>
    <property type="match status" value="1"/>
</dbReference>
<evidence type="ECO:0000256" key="2">
    <source>
        <dbReference type="ARBA" id="ARBA00022980"/>
    </source>
</evidence>
<accession>A0AAV1DH87</accession>
<evidence type="ECO:0000313" key="5">
    <source>
        <dbReference type="Proteomes" id="UP001161247"/>
    </source>
</evidence>
<dbReference type="InterPro" id="IPR047873">
    <property type="entry name" value="Ribosomal_uL16"/>
</dbReference>
<organism evidence="4 5">
    <name type="scientific">Oldenlandia corymbosa var. corymbosa</name>
    <dbReference type="NCBI Taxonomy" id="529605"/>
    <lineage>
        <taxon>Eukaryota</taxon>
        <taxon>Viridiplantae</taxon>
        <taxon>Streptophyta</taxon>
        <taxon>Embryophyta</taxon>
        <taxon>Tracheophyta</taxon>
        <taxon>Spermatophyta</taxon>
        <taxon>Magnoliopsida</taxon>
        <taxon>eudicotyledons</taxon>
        <taxon>Gunneridae</taxon>
        <taxon>Pentapetalae</taxon>
        <taxon>asterids</taxon>
        <taxon>lamiids</taxon>
        <taxon>Gentianales</taxon>
        <taxon>Rubiaceae</taxon>
        <taxon>Rubioideae</taxon>
        <taxon>Spermacoceae</taxon>
        <taxon>Hedyotis-Oldenlandia complex</taxon>
        <taxon>Oldenlandia</taxon>
    </lineage>
</organism>
<dbReference type="NCBIfam" id="NF003239">
    <property type="entry name" value="PRK04199.1-4"/>
    <property type="match status" value="1"/>
</dbReference>
<dbReference type="InterPro" id="IPR016180">
    <property type="entry name" value="Ribosomal_uL16_dom"/>
</dbReference>
<comment type="similarity">
    <text evidence="1">Belongs to the universal ribosomal protein uL16 family.</text>
</comment>
<dbReference type="GO" id="GO:0010224">
    <property type="term" value="P:response to UV-B"/>
    <property type="evidence" value="ECO:0007669"/>
    <property type="project" value="UniProtKB-ARBA"/>
</dbReference>
<dbReference type="Gene3D" id="3.90.1170.10">
    <property type="entry name" value="Ribosomal protein L10e/L16"/>
    <property type="match status" value="1"/>
</dbReference>
<dbReference type="GO" id="GO:0003735">
    <property type="term" value="F:structural constituent of ribosome"/>
    <property type="evidence" value="ECO:0007669"/>
    <property type="project" value="InterPro"/>
</dbReference>
<keyword evidence="2" id="KW-0689">Ribosomal protein</keyword>
<keyword evidence="5" id="KW-1185">Reference proteome</keyword>
<proteinExistence type="inferred from homology"/>
<dbReference type="GO" id="GO:0005839">
    <property type="term" value="C:proteasome core complex"/>
    <property type="evidence" value="ECO:0007669"/>
    <property type="project" value="InterPro"/>
</dbReference>
<dbReference type="InterPro" id="IPR001197">
    <property type="entry name" value="Ribosomal_uL16_euk_arch"/>
</dbReference>
<dbReference type="EMBL" id="OX459122">
    <property type="protein sequence ID" value="CAI9107194.1"/>
    <property type="molecule type" value="Genomic_DNA"/>
</dbReference>
<keyword evidence="3" id="KW-0687">Ribonucleoprotein</keyword>
<dbReference type="GO" id="GO:0051603">
    <property type="term" value="P:proteolysis involved in protein catabolic process"/>
    <property type="evidence" value="ECO:0007669"/>
    <property type="project" value="InterPro"/>
</dbReference>
<dbReference type="GO" id="GO:0006412">
    <property type="term" value="P:translation"/>
    <property type="evidence" value="ECO:0007669"/>
    <property type="project" value="InterPro"/>
</dbReference>
<protein>
    <submittedName>
        <fullName evidence="4">OLC1v1006498C1</fullName>
    </submittedName>
</protein>
<dbReference type="InterPro" id="IPR018255">
    <property type="entry name" value="Ribosomal_uL16_CS_euk_arc"/>
</dbReference>
<dbReference type="InterPro" id="IPR001353">
    <property type="entry name" value="Proteasome_sua/b"/>
</dbReference>
<dbReference type="SUPFAM" id="SSF54686">
    <property type="entry name" value="Ribosomal protein L16p/L10e"/>
    <property type="match status" value="1"/>
</dbReference>
<dbReference type="InterPro" id="IPR029055">
    <property type="entry name" value="Ntn_hydrolases_N"/>
</dbReference>
<dbReference type="Gene3D" id="3.60.20.10">
    <property type="entry name" value="Glutamine Phosphoribosylpyrophosphate, subunit 1, domain 1"/>
    <property type="match status" value="1"/>
</dbReference>
<dbReference type="FunFam" id="3.90.1170.10:FF:000002">
    <property type="entry name" value="60S ribosomal protein L10"/>
    <property type="match status" value="1"/>
</dbReference>
<dbReference type="GO" id="GO:1990904">
    <property type="term" value="C:ribonucleoprotein complex"/>
    <property type="evidence" value="ECO:0007669"/>
    <property type="project" value="UniProtKB-KW"/>
</dbReference>
<reference evidence="4" key="1">
    <citation type="submission" date="2023-03" db="EMBL/GenBank/DDBJ databases">
        <authorList>
            <person name="Julca I."/>
        </authorList>
    </citation>
    <scope>NUCLEOTIDE SEQUENCE</scope>
</reference>
<dbReference type="PANTHER" id="PTHR11726">
    <property type="entry name" value="60S RIBOSOMAL PROTEIN L10"/>
    <property type="match status" value="1"/>
</dbReference>
<evidence type="ECO:0000256" key="1">
    <source>
        <dbReference type="ARBA" id="ARBA00008931"/>
    </source>
</evidence>
<sequence>MVFYIYHFHKKRRNIDELTPSPLPPGLFILYSPLTRRAAESPKTSSAMGRGPARCYRQIKNKPYPKSRYCRGVPDPKIRIYDVGMKKKGVDEFPLCVHLVSWEKENVSSEALEAARIACNKYMTKFAGKDAFHLRVRVHPFHVLRINKMLSCAGADRLQTGMRGAFGKPQGTCARVAIGQVLLSVRCKDSNSPHAQEALHRAKFKFPGRQKIIVSRKWGFTKFSRTDYAKWKQETGLFLMVSMPSFLAAMDHWLTVNLAEPIIRNTKKGKPCAVFFFPFSDSSLCWPGSAAEKKICVDEGEQNGTLNGAQIDSNSDSAAYSHPGTPGAQELYRHTLLFIRTLVEEDQKELLQKYLHKREEGTTSLGFIFNSEGIMVAVDHSSISSSSFPENVGLLTSHMLAVISGGNEVLRNIYLGYLKDMCRDLEKKGNKASAAVASKWLAGFLSRHPFSDDRFSLGILIAGWDNESGPGLYKVDAKGKELKESMLGTGSGSDARSIFLIRSLDKMSVAEAAQFAKSALCTGVRIAPESRECVSVFHVGSAGVTPVVSNHDIAEAQKQLRRAQNRAPM</sequence>
<dbReference type="InterPro" id="IPR036920">
    <property type="entry name" value="Ribosomal_uL16_sf"/>
</dbReference>
<dbReference type="Pfam" id="PF00252">
    <property type="entry name" value="Ribosomal_L16"/>
    <property type="match status" value="1"/>
</dbReference>
<evidence type="ECO:0000313" key="4">
    <source>
        <dbReference type="EMBL" id="CAI9107194.1"/>
    </source>
</evidence>
<dbReference type="GO" id="GO:0005840">
    <property type="term" value="C:ribosome"/>
    <property type="evidence" value="ECO:0007669"/>
    <property type="project" value="UniProtKB-KW"/>
</dbReference>
<dbReference type="CDD" id="cd01433">
    <property type="entry name" value="Ribosomal_L16_L10e"/>
    <property type="match status" value="1"/>
</dbReference>
<evidence type="ECO:0000256" key="3">
    <source>
        <dbReference type="ARBA" id="ARBA00023274"/>
    </source>
</evidence>
<dbReference type="NCBIfam" id="TIGR00279">
    <property type="entry name" value="uL16_euk_arch"/>
    <property type="match status" value="1"/>
</dbReference>
<gene>
    <name evidence="4" type="ORF">OLC1_LOCUS15563</name>
</gene>
<dbReference type="Pfam" id="PF00227">
    <property type="entry name" value="Proteasome"/>
    <property type="match status" value="1"/>
</dbReference>
<dbReference type="Proteomes" id="UP001161247">
    <property type="component" value="Chromosome 5"/>
</dbReference>
<dbReference type="SUPFAM" id="SSF56235">
    <property type="entry name" value="N-terminal nucleophile aminohydrolases (Ntn hydrolases)"/>
    <property type="match status" value="1"/>
</dbReference>